<dbReference type="EnsemblMetazoa" id="CapteT40176">
    <property type="protein sequence ID" value="CapteP40176"/>
    <property type="gene ID" value="CapteG40176"/>
</dbReference>
<evidence type="ECO:0000313" key="3">
    <source>
        <dbReference type="Proteomes" id="UP000014760"/>
    </source>
</evidence>
<dbReference type="HOGENOM" id="CLU_2892407_0_0_1"/>
<dbReference type="EMBL" id="AMQN01003523">
    <property type="status" value="NOT_ANNOTATED_CDS"/>
    <property type="molecule type" value="Genomic_DNA"/>
</dbReference>
<dbReference type="EMBL" id="KB312025">
    <property type="protein sequence ID" value="ELT88033.1"/>
    <property type="molecule type" value="Genomic_DNA"/>
</dbReference>
<reference evidence="2" key="3">
    <citation type="submission" date="2015-06" db="UniProtKB">
        <authorList>
            <consortium name="EnsemblMetazoa"/>
        </authorList>
    </citation>
    <scope>IDENTIFICATION</scope>
</reference>
<reference evidence="1 3" key="2">
    <citation type="journal article" date="2013" name="Nature">
        <title>Insights into bilaterian evolution from three spiralian genomes.</title>
        <authorList>
            <person name="Simakov O."/>
            <person name="Marletaz F."/>
            <person name="Cho S.J."/>
            <person name="Edsinger-Gonzales E."/>
            <person name="Havlak P."/>
            <person name="Hellsten U."/>
            <person name="Kuo D.H."/>
            <person name="Larsson T."/>
            <person name="Lv J."/>
            <person name="Arendt D."/>
            <person name="Savage R."/>
            <person name="Osoegawa K."/>
            <person name="de Jong P."/>
            <person name="Grimwood J."/>
            <person name="Chapman J.A."/>
            <person name="Shapiro H."/>
            <person name="Aerts A."/>
            <person name="Otillar R.P."/>
            <person name="Terry A.Y."/>
            <person name="Boore J.L."/>
            <person name="Grigoriev I.V."/>
            <person name="Lindberg D.R."/>
            <person name="Seaver E.C."/>
            <person name="Weisblat D.A."/>
            <person name="Putnam N.H."/>
            <person name="Rokhsar D.S."/>
        </authorList>
    </citation>
    <scope>NUCLEOTIDE SEQUENCE</scope>
    <source>
        <strain evidence="1 3">I ESC-2004</strain>
    </source>
</reference>
<reference evidence="3" key="1">
    <citation type="submission" date="2012-12" db="EMBL/GenBank/DDBJ databases">
        <authorList>
            <person name="Hellsten U."/>
            <person name="Grimwood J."/>
            <person name="Chapman J.A."/>
            <person name="Shapiro H."/>
            <person name="Aerts A."/>
            <person name="Otillar R.P."/>
            <person name="Terry A.Y."/>
            <person name="Boore J.L."/>
            <person name="Simakov O."/>
            <person name="Marletaz F."/>
            <person name="Cho S.-J."/>
            <person name="Edsinger-Gonzales E."/>
            <person name="Havlak P."/>
            <person name="Kuo D.-H."/>
            <person name="Larsson T."/>
            <person name="Lv J."/>
            <person name="Arendt D."/>
            <person name="Savage R."/>
            <person name="Osoegawa K."/>
            <person name="de Jong P."/>
            <person name="Lindberg D.R."/>
            <person name="Seaver E.C."/>
            <person name="Weisblat D.A."/>
            <person name="Putnam N.H."/>
            <person name="Grigoriev I.V."/>
            <person name="Rokhsar D.S."/>
        </authorList>
    </citation>
    <scope>NUCLEOTIDE SEQUENCE</scope>
    <source>
        <strain evidence="3">I ESC-2004</strain>
    </source>
</reference>
<sequence>TITEEQVRSKLLSIDPFKLAKPNNIHPIVLKEKAFEITPILTNFFNKSIQAGTIPSPWKLAHI</sequence>
<protein>
    <recommendedName>
        <fullName evidence="4">Reverse transcriptase domain-containing protein</fullName>
    </recommendedName>
</protein>
<dbReference type="OrthoDB" id="10065625at2759"/>
<organism evidence="1">
    <name type="scientific">Capitella teleta</name>
    <name type="common">Polychaete worm</name>
    <dbReference type="NCBI Taxonomy" id="283909"/>
    <lineage>
        <taxon>Eukaryota</taxon>
        <taxon>Metazoa</taxon>
        <taxon>Spiralia</taxon>
        <taxon>Lophotrochozoa</taxon>
        <taxon>Annelida</taxon>
        <taxon>Polychaeta</taxon>
        <taxon>Sedentaria</taxon>
        <taxon>Scolecida</taxon>
        <taxon>Capitellidae</taxon>
        <taxon>Capitella</taxon>
    </lineage>
</organism>
<feature type="non-terminal residue" evidence="1">
    <location>
        <position position="63"/>
    </location>
</feature>
<keyword evidence="3" id="KW-1185">Reference proteome</keyword>
<dbReference type="AlphaFoldDB" id="R7T4W3"/>
<proteinExistence type="predicted"/>
<evidence type="ECO:0008006" key="4">
    <source>
        <dbReference type="Google" id="ProtNLM"/>
    </source>
</evidence>
<evidence type="ECO:0000313" key="2">
    <source>
        <dbReference type="EnsemblMetazoa" id="CapteP40176"/>
    </source>
</evidence>
<evidence type="ECO:0000313" key="1">
    <source>
        <dbReference type="EMBL" id="ELT88033.1"/>
    </source>
</evidence>
<feature type="non-terminal residue" evidence="1">
    <location>
        <position position="1"/>
    </location>
</feature>
<gene>
    <name evidence="1" type="ORF">CAPTEDRAFT_40176</name>
</gene>
<dbReference type="Proteomes" id="UP000014760">
    <property type="component" value="Unassembled WGS sequence"/>
</dbReference>
<accession>R7T4W3</accession>
<name>R7T4W3_CAPTE</name>